<protein>
    <recommendedName>
        <fullName evidence="1">ChrB N-terminal domain-containing protein</fullName>
    </recommendedName>
</protein>
<dbReference type="Proteomes" id="UP000539111">
    <property type="component" value="Unassembled WGS sequence"/>
</dbReference>
<feature type="domain" description="ChrB N-terminal" evidence="1">
    <location>
        <begin position="18"/>
        <end position="174"/>
    </location>
</feature>
<dbReference type="AlphaFoldDB" id="A0A7Z0A9U9"/>
<reference evidence="2 3" key="1">
    <citation type="submission" date="2020-07" db="EMBL/GenBank/DDBJ databases">
        <title>Sequencing the genomes of 1000 actinobacteria strains.</title>
        <authorList>
            <person name="Klenk H.-P."/>
        </authorList>
    </citation>
    <scope>NUCLEOTIDE SEQUENCE [LARGE SCALE GENOMIC DNA]</scope>
    <source>
        <strain evidence="2 3">DSM 26341</strain>
    </source>
</reference>
<sequence>MDWLVMIVRLAGVASRDRVAVWRQLRKIGAAPLSQGVWTVPDTPYFVDAIQRVDDLARRGAGDVLVVSANGATSPGSETLDEAFRSLRIDEWAEFERDCSKFEAGLDKGTRNGKFTLAELEEKEQSLDRLRRWYHDLKKRDALELPEAADAEIHFHRCGRHFDDYADSVYAGLHAGSGRPSAARAAGD</sequence>
<name>A0A7Z0A9U9_9MICO</name>
<organism evidence="2 3">
    <name type="scientific">Spelaeicoccus albus</name>
    <dbReference type="NCBI Taxonomy" id="1280376"/>
    <lineage>
        <taxon>Bacteria</taxon>
        <taxon>Bacillati</taxon>
        <taxon>Actinomycetota</taxon>
        <taxon>Actinomycetes</taxon>
        <taxon>Micrococcales</taxon>
        <taxon>Brevibacteriaceae</taxon>
        <taxon>Spelaeicoccus</taxon>
    </lineage>
</organism>
<dbReference type="RefSeq" id="WP_179425401.1">
    <property type="nucleotide sequence ID" value="NZ_JACBZP010000001.1"/>
</dbReference>
<dbReference type="EMBL" id="JACBZP010000001">
    <property type="protein sequence ID" value="NYI66210.1"/>
    <property type="molecule type" value="Genomic_DNA"/>
</dbReference>
<comment type="caution">
    <text evidence="2">The sequence shown here is derived from an EMBL/GenBank/DDBJ whole genome shotgun (WGS) entry which is preliminary data.</text>
</comment>
<accession>A0A7Z0A9U9</accession>
<gene>
    <name evidence="2" type="ORF">BJY26_000516</name>
</gene>
<keyword evidence="3" id="KW-1185">Reference proteome</keyword>
<proteinExistence type="predicted"/>
<evidence type="ECO:0000259" key="1">
    <source>
        <dbReference type="Pfam" id="PF20229"/>
    </source>
</evidence>
<evidence type="ECO:0000313" key="2">
    <source>
        <dbReference type="EMBL" id="NYI66210.1"/>
    </source>
</evidence>
<evidence type="ECO:0000313" key="3">
    <source>
        <dbReference type="Proteomes" id="UP000539111"/>
    </source>
</evidence>
<dbReference type="InterPro" id="IPR046858">
    <property type="entry name" value="ChrB_N"/>
</dbReference>
<dbReference type="Pfam" id="PF20229">
    <property type="entry name" value="ChrB_N"/>
    <property type="match status" value="1"/>
</dbReference>